<dbReference type="InterPro" id="IPR036388">
    <property type="entry name" value="WH-like_DNA-bd_sf"/>
</dbReference>
<evidence type="ECO:0000256" key="1">
    <source>
        <dbReference type="ARBA" id="ARBA00022737"/>
    </source>
</evidence>
<keyword evidence="3" id="KW-0238">DNA-binding</keyword>
<evidence type="ECO:0000313" key="9">
    <source>
        <dbReference type="Proteomes" id="UP000239650"/>
    </source>
</evidence>
<dbReference type="SMART" id="SM00116">
    <property type="entry name" value="CBS"/>
    <property type="match status" value="2"/>
</dbReference>
<dbReference type="Proteomes" id="UP000239650">
    <property type="component" value="Unassembled WGS sequence"/>
</dbReference>
<evidence type="ECO:0000256" key="3">
    <source>
        <dbReference type="ARBA" id="ARBA00023125"/>
    </source>
</evidence>
<dbReference type="Pfam" id="PF00571">
    <property type="entry name" value="CBS"/>
    <property type="match status" value="2"/>
</dbReference>
<keyword evidence="4" id="KW-0804">Transcription</keyword>
<feature type="domain" description="CBS" evidence="6">
    <location>
        <begin position="145"/>
        <end position="207"/>
    </location>
</feature>
<evidence type="ECO:0000313" key="7">
    <source>
        <dbReference type="EMBL" id="SPE19904.1"/>
    </source>
</evidence>
<reference evidence="8" key="2">
    <citation type="submission" date="2023-04" db="EMBL/GenBank/DDBJ databases">
        <title>Novel strain of Lactilactobacillus sakei and use thereof.</title>
        <authorList>
            <person name="Kim S.Y."/>
        </authorList>
    </citation>
    <scope>NUCLEOTIDE SEQUENCE</scope>
    <source>
        <strain evidence="8">HUP1</strain>
    </source>
</reference>
<dbReference type="Gene3D" id="1.10.10.10">
    <property type="entry name" value="Winged helix-like DNA-binding domain superfamily/Winged helix DNA-binding domain"/>
    <property type="match status" value="1"/>
</dbReference>
<dbReference type="InterPro" id="IPR016842">
    <property type="entry name" value="UCP026546_HTH-CBS"/>
</dbReference>
<dbReference type="PIRSF" id="PIRSF026546">
    <property type="entry name" value="UCP026546_CBS_YqzB"/>
    <property type="match status" value="1"/>
</dbReference>
<dbReference type="PANTHER" id="PTHR48108:SF32">
    <property type="entry name" value="TRANSCRIPTIONAL REPRESSOR CCPN"/>
    <property type="match status" value="1"/>
</dbReference>
<dbReference type="InterPro" id="IPR051462">
    <property type="entry name" value="CBS_domain-containing"/>
</dbReference>
<gene>
    <name evidence="7" type="primary">ccpN</name>
    <name evidence="7" type="ORF">LAS9267_00726</name>
    <name evidence="8" type="ORF">QBD03_06540</name>
</gene>
<dbReference type="InterPro" id="IPR018356">
    <property type="entry name" value="Tscrpt_reg_HTH_DeoR_CS"/>
</dbReference>
<name>A0A094YV88_LATSK</name>
<proteinExistence type="predicted"/>
<dbReference type="GeneID" id="57132064"/>
<evidence type="ECO:0000256" key="4">
    <source>
        <dbReference type="ARBA" id="ARBA00023163"/>
    </source>
</evidence>
<dbReference type="PROSITE" id="PS51371">
    <property type="entry name" value="CBS"/>
    <property type="match status" value="2"/>
</dbReference>
<dbReference type="SUPFAM" id="SSF54631">
    <property type="entry name" value="CBS-domain pair"/>
    <property type="match status" value="1"/>
</dbReference>
<evidence type="ECO:0000256" key="2">
    <source>
        <dbReference type="ARBA" id="ARBA00023015"/>
    </source>
</evidence>
<dbReference type="InterPro" id="IPR036390">
    <property type="entry name" value="WH_DNA-bd_sf"/>
</dbReference>
<protein>
    <submittedName>
        <fullName evidence="8">Helix-turn-helix transcriptional regulator</fullName>
    </submittedName>
    <submittedName>
        <fullName evidence="7">Transcriptional repressor CcpN</fullName>
    </submittedName>
</protein>
<keyword evidence="5" id="KW-0129">CBS domain</keyword>
<dbReference type="GO" id="GO:0003677">
    <property type="term" value="F:DNA binding"/>
    <property type="evidence" value="ECO:0007669"/>
    <property type="project" value="UniProtKB-KW"/>
</dbReference>
<dbReference type="InterPro" id="IPR046342">
    <property type="entry name" value="CBS_dom_sf"/>
</dbReference>
<dbReference type="Gene3D" id="3.10.580.10">
    <property type="entry name" value="CBS-domain"/>
    <property type="match status" value="1"/>
</dbReference>
<evidence type="ECO:0000259" key="6">
    <source>
        <dbReference type="PROSITE" id="PS51371"/>
    </source>
</evidence>
<dbReference type="AlphaFoldDB" id="A0A094YV88"/>
<dbReference type="GO" id="GO:0003700">
    <property type="term" value="F:DNA-binding transcription factor activity"/>
    <property type="evidence" value="ECO:0007669"/>
    <property type="project" value="InterPro"/>
</dbReference>
<keyword evidence="1" id="KW-0677">Repeat</keyword>
<dbReference type="CDD" id="cd04617">
    <property type="entry name" value="CBS_pair_CcpN"/>
    <property type="match status" value="1"/>
</dbReference>
<dbReference type="PROSITE" id="PS00894">
    <property type="entry name" value="HTH_DEOR_1"/>
    <property type="match status" value="1"/>
</dbReference>
<dbReference type="InterPro" id="IPR000644">
    <property type="entry name" value="CBS_dom"/>
</dbReference>
<dbReference type="PANTHER" id="PTHR48108">
    <property type="entry name" value="CBS DOMAIN-CONTAINING PROTEIN CBSX2, CHLOROPLASTIC"/>
    <property type="match status" value="1"/>
</dbReference>
<dbReference type="Pfam" id="PF08279">
    <property type="entry name" value="HTH_11"/>
    <property type="match status" value="1"/>
</dbReference>
<organism evidence="7 9">
    <name type="scientific">Latilactobacillus sakei</name>
    <name type="common">Lactobacillus sakei</name>
    <dbReference type="NCBI Taxonomy" id="1599"/>
    <lineage>
        <taxon>Bacteria</taxon>
        <taxon>Bacillati</taxon>
        <taxon>Bacillota</taxon>
        <taxon>Bacilli</taxon>
        <taxon>Lactobacillales</taxon>
        <taxon>Lactobacillaceae</taxon>
        <taxon>Latilactobacillus</taxon>
    </lineage>
</organism>
<dbReference type="RefSeq" id="WP_016265269.1">
    <property type="nucleotide sequence ID" value="NZ_BJLN01000015.1"/>
</dbReference>
<dbReference type="EMBL" id="CP122959">
    <property type="protein sequence ID" value="WGI18414.1"/>
    <property type="molecule type" value="Genomic_DNA"/>
</dbReference>
<evidence type="ECO:0000256" key="5">
    <source>
        <dbReference type="PROSITE-ProRule" id="PRU00703"/>
    </source>
</evidence>
<accession>A0A094YV88</accession>
<dbReference type="Proteomes" id="UP001179858">
    <property type="component" value="Chromosome"/>
</dbReference>
<dbReference type="InterPro" id="IPR013196">
    <property type="entry name" value="HTH_11"/>
</dbReference>
<sequence>MELSNRQQEIIKIVKANQPISGTKIADQLHLSRATLRNDFAILTMTGILDARPKVGYFYVGQEVMPLLTDELYQETVGQLMVPPLLIPQTTTIDEAVTQLFMHDVGSLYVTDEQSGLLGVLSRKDLLRATINTTNTQTTPVAMIMTRMPNITTTTEETSVLHAGQRLIAHQVDSLPVVAIDGITVIGKITKSIIMRYFIEAGLHNQS</sequence>
<reference evidence="7 9" key="1">
    <citation type="submission" date="2018-02" db="EMBL/GenBank/DDBJ databases">
        <authorList>
            <person name="Rodrigo-Torres L."/>
            <person name="Arahal R. D."/>
            <person name="Lucena T."/>
        </authorList>
    </citation>
    <scope>NUCLEOTIDE SEQUENCE [LARGE SCALE GENOMIC DNA]</scope>
    <source>
        <strain evidence="7 9">CECT 9267</strain>
    </source>
</reference>
<keyword evidence="2" id="KW-0805">Transcription regulation</keyword>
<dbReference type="EMBL" id="OKRC01000002">
    <property type="protein sequence ID" value="SPE19904.1"/>
    <property type="molecule type" value="Genomic_DNA"/>
</dbReference>
<dbReference type="SUPFAM" id="SSF46785">
    <property type="entry name" value="Winged helix' DNA-binding domain"/>
    <property type="match status" value="1"/>
</dbReference>
<feature type="domain" description="CBS" evidence="6">
    <location>
        <begin position="80"/>
        <end position="138"/>
    </location>
</feature>
<evidence type="ECO:0000313" key="8">
    <source>
        <dbReference type="EMBL" id="WGI18414.1"/>
    </source>
</evidence>